<evidence type="ECO:0000313" key="2">
    <source>
        <dbReference type="EMBL" id="QJA63680.1"/>
    </source>
</evidence>
<accession>A0A6M3KQI3</accession>
<feature type="compositionally biased region" description="Low complexity" evidence="1">
    <location>
        <begin position="701"/>
        <end position="712"/>
    </location>
</feature>
<dbReference type="EMBL" id="MT141503">
    <property type="protein sequence ID" value="QJA63680.1"/>
    <property type="molecule type" value="Genomic_DNA"/>
</dbReference>
<name>A0A6M3KQI3_9ZZZZ</name>
<dbReference type="EMBL" id="MT142513">
    <property type="protein sequence ID" value="QJA83548.1"/>
    <property type="molecule type" value="Genomic_DNA"/>
</dbReference>
<reference evidence="3" key="1">
    <citation type="submission" date="2020-03" db="EMBL/GenBank/DDBJ databases">
        <title>The deep terrestrial virosphere.</title>
        <authorList>
            <person name="Holmfeldt K."/>
            <person name="Nilsson E."/>
            <person name="Simone D."/>
            <person name="Lopez-Fernandez M."/>
            <person name="Wu X."/>
            <person name="de Brujin I."/>
            <person name="Lundin D."/>
            <person name="Andersson A."/>
            <person name="Bertilsson S."/>
            <person name="Dopson M."/>
        </authorList>
    </citation>
    <scope>NUCLEOTIDE SEQUENCE</scope>
    <source>
        <strain evidence="3">MM415A00274</strain>
        <strain evidence="2">MM415B00593</strain>
    </source>
</reference>
<protein>
    <submittedName>
        <fullName evidence="3">Putative co-chaperone GroES</fullName>
    </submittedName>
</protein>
<feature type="region of interest" description="Disordered" evidence="1">
    <location>
        <begin position="701"/>
        <end position="760"/>
    </location>
</feature>
<evidence type="ECO:0000313" key="3">
    <source>
        <dbReference type="EMBL" id="QJA83548.1"/>
    </source>
</evidence>
<proteinExistence type="predicted"/>
<organism evidence="3">
    <name type="scientific">viral metagenome</name>
    <dbReference type="NCBI Taxonomy" id="1070528"/>
    <lineage>
        <taxon>unclassified sequences</taxon>
        <taxon>metagenomes</taxon>
        <taxon>organismal metagenomes</taxon>
    </lineage>
</organism>
<gene>
    <name evidence="3" type="ORF">MM415A00274_0005</name>
    <name evidence="2" type="ORF">MM415B00593_0007</name>
</gene>
<dbReference type="AlphaFoldDB" id="A0A6M3KQI3"/>
<feature type="compositionally biased region" description="Polar residues" evidence="1">
    <location>
        <begin position="713"/>
        <end position="723"/>
    </location>
</feature>
<sequence length="760" mass="85231">MVTSFLVKPTPKTYVSRKRKKGIIPSKLREYINLDNIASELSDDELYKIGSQVVQGADQDEQSRYEWRETLESALKIVTQQKEGKSTPWPGASNVKYPLITESCIQYNARVMPEFIQGNRAVRVAVMIPDPDETAEDRADRLSRHMSYQVLNQIGNWRADSDRLFMTLPLFGTVYRKTYYDPIEKKPCVDFCLPFDIIINNDSPDLESASRVTHVIYLYANDLIERMRAGLYSDFSMDTLLGVDTDKELLVDDSVDNPHEVYEQHTWLDLDDDGYKEPYIVVVHKLSQKVLRIVARYDEDSFVFSKKGEFIKIKAHQYFTDYHFLPSPDGTFHSLGLGTILYPLNETINTILNQLLDAGTLANRQGGFIGKSLRVQKEDLRFRPGEWKQINAPTGQTISQNIYPLPIKEPSQTLMALLGSVTQAAKELANINDVLQGQIPAANTPATTVMAVVEQGMKVFSAMMERLFISFKKEYEKLYKLNEKYFDQYDTYDEAILTGMVSAADYKESGYGIFPVADPNQASDMHRLAQAQALMQLLQVPGINAPEVIDRYLKALRVQDIEKVFPPPQPQPPDPTVMMQLQMAEAQLENLKLQNADILMRREMEAIKISLEQERNEQQAILWSAQAAAQHTDSIATLAQTETLAGQQEIELASKQADAMNKAATLHGQLIENQAALGVQSQEQRIQAIEMALTQLLGLGQQPTQESGQQGQSATPQAAQAPNDQGDGSDGGSPPPQLSPDQQQQILEAQPSDSGAAEEQ</sequence>
<evidence type="ECO:0000256" key="1">
    <source>
        <dbReference type="SAM" id="MobiDB-lite"/>
    </source>
</evidence>